<dbReference type="PATRIC" id="fig|86416.3.peg.78"/>
<dbReference type="OrthoDB" id="1910131at2"/>
<dbReference type="HOGENOM" id="CLU_145282_0_0_9"/>
<dbReference type="SUPFAM" id="SSF46689">
    <property type="entry name" value="Homeodomain-like"/>
    <property type="match status" value="1"/>
</dbReference>
<dbReference type="STRING" id="86416.Clopa_0086"/>
<proteinExistence type="predicted"/>
<name>R4K075_CLOPA</name>
<dbReference type="Proteomes" id="UP000013523">
    <property type="component" value="Chromosome"/>
</dbReference>
<feature type="domain" description="Insertion element IS150 protein InsJ-like helix-turn-helix" evidence="1">
    <location>
        <begin position="13"/>
        <end position="43"/>
    </location>
</feature>
<dbReference type="RefSeq" id="WP_015613513.1">
    <property type="nucleotide sequence ID" value="NC_021182.1"/>
</dbReference>
<dbReference type="eggNOG" id="ENOG5030EFV">
    <property type="taxonomic scope" value="Bacteria"/>
</dbReference>
<evidence type="ECO:0000313" key="2">
    <source>
        <dbReference type="EMBL" id="AGK95186.1"/>
    </source>
</evidence>
<dbReference type="AlphaFoldDB" id="R4K075"/>
<sequence length="138" mass="15937">MLSEVISQQQEDMITMIMQGRNITDISKKLKVTRSTIYSWIKKDNIKAEIESRKHEIVNEGNSYILRDLKSYIDNVKELASDKSDKRVCLAANQYLINRIYGNPTSIIDTSNGDVDNTSDTNHLEELLIQFKNKKQLK</sequence>
<dbReference type="EMBL" id="CP003261">
    <property type="protein sequence ID" value="AGK95186.1"/>
    <property type="molecule type" value="Genomic_DNA"/>
</dbReference>
<dbReference type="InterPro" id="IPR055247">
    <property type="entry name" value="InsJ-like_HTH"/>
</dbReference>
<dbReference type="InterPro" id="IPR009057">
    <property type="entry name" value="Homeodomain-like_sf"/>
</dbReference>
<accession>R4K075</accession>
<keyword evidence="3" id="KW-1185">Reference proteome</keyword>
<gene>
    <name evidence="2" type="ORF">Clopa_0086</name>
</gene>
<reference evidence="2 3" key="1">
    <citation type="submission" date="2012-01" db="EMBL/GenBank/DDBJ databases">
        <title>Complete sequence of chromosome of Clostridium pasteurianum BC1.</title>
        <authorList>
            <consortium name="US DOE Joint Genome Institute"/>
            <person name="Lucas S."/>
            <person name="Han J."/>
            <person name="Lapidus A."/>
            <person name="Cheng J.-F."/>
            <person name="Goodwin L."/>
            <person name="Pitluck S."/>
            <person name="Peters L."/>
            <person name="Mikhailova N."/>
            <person name="Teshima H."/>
            <person name="Detter J.C."/>
            <person name="Han C."/>
            <person name="Tapia R."/>
            <person name="Land M."/>
            <person name="Hauser L."/>
            <person name="Kyrpides N."/>
            <person name="Ivanova N."/>
            <person name="Pagani I."/>
            <person name="Dunn J."/>
            <person name="Taghavi S."/>
            <person name="Francis A."/>
            <person name="van der Lelie D."/>
            <person name="Woyke T."/>
        </authorList>
    </citation>
    <scope>NUCLEOTIDE SEQUENCE [LARGE SCALE GENOMIC DNA]</scope>
    <source>
        <strain evidence="2 3">BC1</strain>
    </source>
</reference>
<dbReference type="KEGG" id="cpas:Clopa_0086"/>
<dbReference type="Pfam" id="PF13518">
    <property type="entry name" value="HTH_28"/>
    <property type="match status" value="1"/>
</dbReference>
<dbReference type="Gene3D" id="1.10.10.60">
    <property type="entry name" value="Homeodomain-like"/>
    <property type="match status" value="1"/>
</dbReference>
<evidence type="ECO:0000313" key="3">
    <source>
        <dbReference type="Proteomes" id="UP000013523"/>
    </source>
</evidence>
<organism evidence="2 3">
    <name type="scientific">Clostridium pasteurianum BC1</name>
    <dbReference type="NCBI Taxonomy" id="86416"/>
    <lineage>
        <taxon>Bacteria</taxon>
        <taxon>Bacillati</taxon>
        <taxon>Bacillota</taxon>
        <taxon>Clostridia</taxon>
        <taxon>Eubacteriales</taxon>
        <taxon>Clostridiaceae</taxon>
        <taxon>Clostridium</taxon>
    </lineage>
</organism>
<evidence type="ECO:0000259" key="1">
    <source>
        <dbReference type="Pfam" id="PF13518"/>
    </source>
</evidence>
<protein>
    <submittedName>
        <fullName evidence="2">Transposase</fullName>
    </submittedName>
</protein>